<sequence length="197" mass="22337">MTESSDLRDLFNLRKLEDQISGQIVTLATAFQSSSSSSSSSSSTTRTLVEIFRDDEVVYPRNLAVDERHTDNHPIFSWKSIKDHLHHPRRNPPSVSPYMLQPSTEEDAPARISLMALLNRSKKENPSELNVTPNIVGDETEKESEIYLCCVCMVRQKGAAFIPCGHTFCRLCSRELWISRGMCPLCNVYILEVLDIF</sequence>
<name>A0A0K9PDU7_ZOSMR</name>
<dbReference type="CDD" id="cd16449">
    <property type="entry name" value="RING-HC"/>
    <property type="match status" value="1"/>
</dbReference>
<gene>
    <name evidence="3" type="ORF">ZOSMA_29G00540</name>
</gene>
<dbReference type="SMART" id="SM00184">
    <property type="entry name" value="RING"/>
    <property type="match status" value="1"/>
</dbReference>
<feature type="domain" description="RING-type" evidence="2">
    <location>
        <begin position="149"/>
        <end position="187"/>
    </location>
</feature>
<evidence type="ECO:0000313" key="4">
    <source>
        <dbReference type="Proteomes" id="UP000036987"/>
    </source>
</evidence>
<evidence type="ECO:0000259" key="2">
    <source>
        <dbReference type="PROSITE" id="PS50089"/>
    </source>
</evidence>
<organism evidence="3 4">
    <name type="scientific">Zostera marina</name>
    <name type="common">Eelgrass</name>
    <dbReference type="NCBI Taxonomy" id="29655"/>
    <lineage>
        <taxon>Eukaryota</taxon>
        <taxon>Viridiplantae</taxon>
        <taxon>Streptophyta</taxon>
        <taxon>Embryophyta</taxon>
        <taxon>Tracheophyta</taxon>
        <taxon>Spermatophyta</taxon>
        <taxon>Magnoliopsida</taxon>
        <taxon>Liliopsida</taxon>
        <taxon>Zosteraceae</taxon>
        <taxon>Zostera</taxon>
    </lineage>
</organism>
<keyword evidence="4" id="KW-1185">Reference proteome</keyword>
<dbReference type="Pfam" id="PF13920">
    <property type="entry name" value="zf-C3HC4_3"/>
    <property type="match status" value="1"/>
</dbReference>
<dbReference type="Proteomes" id="UP000036987">
    <property type="component" value="Unassembled WGS sequence"/>
</dbReference>
<dbReference type="GO" id="GO:0008270">
    <property type="term" value="F:zinc ion binding"/>
    <property type="evidence" value="ECO:0007669"/>
    <property type="project" value="UniProtKB-KW"/>
</dbReference>
<evidence type="ECO:0000313" key="3">
    <source>
        <dbReference type="EMBL" id="KMZ66405.1"/>
    </source>
</evidence>
<dbReference type="EMBL" id="LFYR01000980">
    <property type="protein sequence ID" value="KMZ66405.1"/>
    <property type="molecule type" value="Genomic_DNA"/>
</dbReference>
<reference evidence="4" key="1">
    <citation type="journal article" date="2016" name="Nature">
        <title>The genome of the seagrass Zostera marina reveals angiosperm adaptation to the sea.</title>
        <authorList>
            <person name="Olsen J.L."/>
            <person name="Rouze P."/>
            <person name="Verhelst B."/>
            <person name="Lin Y.-C."/>
            <person name="Bayer T."/>
            <person name="Collen J."/>
            <person name="Dattolo E."/>
            <person name="De Paoli E."/>
            <person name="Dittami S."/>
            <person name="Maumus F."/>
            <person name="Michel G."/>
            <person name="Kersting A."/>
            <person name="Lauritano C."/>
            <person name="Lohaus R."/>
            <person name="Toepel M."/>
            <person name="Tonon T."/>
            <person name="Vanneste K."/>
            <person name="Amirebrahimi M."/>
            <person name="Brakel J."/>
            <person name="Bostroem C."/>
            <person name="Chovatia M."/>
            <person name="Grimwood J."/>
            <person name="Jenkins J.W."/>
            <person name="Jueterbock A."/>
            <person name="Mraz A."/>
            <person name="Stam W.T."/>
            <person name="Tice H."/>
            <person name="Bornberg-Bauer E."/>
            <person name="Green P.J."/>
            <person name="Pearson G.A."/>
            <person name="Procaccini G."/>
            <person name="Duarte C.M."/>
            <person name="Schmutz J."/>
            <person name="Reusch T.B.H."/>
            <person name="Van de Peer Y."/>
        </authorList>
    </citation>
    <scope>NUCLEOTIDE SEQUENCE [LARGE SCALE GENOMIC DNA]</scope>
    <source>
        <strain evidence="4">cv. Finnish</strain>
    </source>
</reference>
<dbReference type="InterPro" id="IPR013083">
    <property type="entry name" value="Znf_RING/FYVE/PHD"/>
</dbReference>
<keyword evidence="1" id="KW-0862">Zinc</keyword>
<accession>A0A0K9PDU7</accession>
<dbReference type="InterPro" id="IPR001841">
    <property type="entry name" value="Znf_RING"/>
</dbReference>
<dbReference type="OrthoDB" id="1711136at2759"/>
<dbReference type="PANTHER" id="PTHR46629">
    <property type="entry name" value="OS01G0917900 PROTEIN"/>
    <property type="match status" value="1"/>
</dbReference>
<dbReference type="AlphaFoldDB" id="A0A0K9PDU7"/>
<comment type="caution">
    <text evidence="3">The sequence shown here is derived from an EMBL/GenBank/DDBJ whole genome shotgun (WGS) entry which is preliminary data.</text>
</comment>
<dbReference type="Gene3D" id="3.30.40.10">
    <property type="entry name" value="Zinc/RING finger domain, C3HC4 (zinc finger)"/>
    <property type="match status" value="1"/>
</dbReference>
<keyword evidence="1" id="KW-0479">Metal-binding</keyword>
<protein>
    <recommendedName>
        <fullName evidence="2">RING-type domain-containing protein</fullName>
    </recommendedName>
</protein>
<evidence type="ECO:0000256" key="1">
    <source>
        <dbReference type="PROSITE-ProRule" id="PRU00175"/>
    </source>
</evidence>
<keyword evidence="1" id="KW-0863">Zinc-finger</keyword>
<dbReference type="SUPFAM" id="SSF57850">
    <property type="entry name" value="RING/U-box"/>
    <property type="match status" value="1"/>
</dbReference>
<dbReference type="PROSITE" id="PS50089">
    <property type="entry name" value="ZF_RING_2"/>
    <property type="match status" value="1"/>
</dbReference>
<proteinExistence type="predicted"/>